<dbReference type="Proteomes" id="UP000675284">
    <property type="component" value="Unassembled WGS sequence"/>
</dbReference>
<dbReference type="EMBL" id="JAGSOT010000061">
    <property type="protein sequence ID" value="MBR7797587.1"/>
    <property type="molecule type" value="Genomic_DNA"/>
</dbReference>
<organism evidence="1 2">
    <name type="scientific">Virgibacillus salarius</name>
    <dbReference type="NCBI Taxonomy" id="447199"/>
    <lineage>
        <taxon>Bacteria</taxon>
        <taxon>Bacillati</taxon>
        <taxon>Bacillota</taxon>
        <taxon>Bacilli</taxon>
        <taxon>Bacillales</taxon>
        <taxon>Bacillaceae</taxon>
        <taxon>Virgibacillus</taxon>
    </lineage>
</organism>
<dbReference type="InterPro" id="IPR018540">
    <property type="entry name" value="Spo0E-like"/>
</dbReference>
<gene>
    <name evidence="1" type="ORF">KCX74_16275</name>
</gene>
<accession>A0A941DXX9</accession>
<keyword evidence="2" id="KW-1185">Reference proteome</keyword>
<reference evidence="1" key="1">
    <citation type="submission" date="2021-04" db="EMBL/GenBank/DDBJ databases">
        <title>Isolation and polyphasic classification of algal microorganism.</title>
        <authorList>
            <person name="Wang S."/>
        </authorList>
    </citation>
    <scope>NUCLEOTIDE SEQUENCE</scope>
    <source>
        <strain evidence="1">720a</strain>
    </source>
</reference>
<evidence type="ECO:0000313" key="1">
    <source>
        <dbReference type="EMBL" id="MBR7797587.1"/>
    </source>
</evidence>
<dbReference type="SUPFAM" id="SSF140500">
    <property type="entry name" value="BAS1536-like"/>
    <property type="match status" value="1"/>
</dbReference>
<dbReference type="InterPro" id="IPR036638">
    <property type="entry name" value="HLH_DNA-bd_sf"/>
</dbReference>
<dbReference type="PANTHER" id="PTHR41263:SF1">
    <property type="entry name" value="ASPARTYL-PHOSPHATE PHOSPHATASE YISI"/>
    <property type="match status" value="1"/>
</dbReference>
<sequence>MEIIESKSTNLSKRIDSKKREMIELGLKYGLTDSRTIRCSQQLDSLLNMQTSMKKLYLVGLVVGMN</sequence>
<name>A0A941DXX9_9BACI</name>
<dbReference type="InterPro" id="IPR037208">
    <property type="entry name" value="Spo0E-like_sf"/>
</dbReference>
<proteinExistence type="predicted"/>
<dbReference type="RefSeq" id="WP_034679208.1">
    <property type="nucleotide sequence ID" value="NZ_BAAACY010000016.1"/>
</dbReference>
<dbReference type="AlphaFoldDB" id="A0A941DXX9"/>
<dbReference type="GO" id="GO:0046983">
    <property type="term" value="F:protein dimerization activity"/>
    <property type="evidence" value="ECO:0007669"/>
    <property type="project" value="InterPro"/>
</dbReference>
<dbReference type="Gene3D" id="4.10.280.10">
    <property type="entry name" value="Helix-loop-helix DNA-binding domain"/>
    <property type="match status" value="1"/>
</dbReference>
<dbReference type="GO" id="GO:0043937">
    <property type="term" value="P:regulation of sporulation"/>
    <property type="evidence" value="ECO:0007669"/>
    <property type="project" value="InterPro"/>
</dbReference>
<protein>
    <submittedName>
        <fullName evidence="1">Aspartyl-phosphate phosphatase Spo0E family protein</fullName>
    </submittedName>
</protein>
<dbReference type="PANTHER" id="PTHR41263">
    <property type="entry name" value="ASPARTYL-PHOSPHATE PHOSPHATASE YISI"/>
    <property type="match status" value="1"/>
</dbReference>
<evidence type="ECO:0000313" key="2">
    <source>
        <dbReference type="Proteomes" id="UP000675284"/>
    </source>
</evidence>
<dbReference type="InterPro" id="IPR053028">
    <property type="entry name" value="Spo0E-like_phosphatase"/>
</dbReference>
<comment type="caution">
    <text evidence="1">The sequence shown here is derived from an EMBL/GenBank/DDBJ whole genome shotgun (WGS) entry which is preliminary data.</text>
</comment>
<dbReference type="Pfam" id="PF09388">
    <property type="entry name" value="SpoOE-like"/>
    <property type="match status" value="1"/>
</dbReference>